<feature type="transmembrane region" description="Helical" evidence="6">
    <location>
        <begin position="92"/>
        <end position="119"/>
    </location>
</feature>
<feature type="transmembrane region" description="Helical" evidence="6">
    <location>
        <begin position="264"/>
        <end position="283"/>
    </location>
</feature>
<evidence type="ECO:0000313" key="8">
    <source>
        <dbReference type="Proteomes" id="UP000255024"/>
    </source>
</evidence>
<feature type="transmembrane region" description="Helical" evidence="6">
    <location>
        <begin position="12"/>
        <end position="38"/>
    </location>
</feature>
<evidence type="ECO:0000256" key="4">
    <source>
        <dbReference type="ARBA" id="ARBA00022989"/>
    </source>
</evidence>
<feature type="transmembrane region" description="Helical" evidence="6">
    <location>
        <begin position="180"/>
        <end position="202"/>
    </location>
</feature>
<dbReference type="CDD" id="cd13128">
    <property type="entry name" value="MATE_Wzx_like"/>
    <property type="match status" value="1"/>
</dbReference>
<keyword evidence="5 6" id="KW-0472">Membrane</keyword>
<keyword evidence="3 6" id="KW-0812">Transmembrane</keyword>
<keyword evidence="8" id="KW-1185">Reference proteome</keyword>
<evidence type="ECO:0000256" key="3">
    <source>
        <dbReference type="ARBA" id="ARBA00022692"/>
    </source>
</evidence>
<dbReference type="InterPro" id="IPR050833">
    <property type="entry name" value="Poly_Biosynth_Transport"/>
</dbReference>
<feature type="transmembrane region" description="Helical" evidence="6">
    <location>
        <begin position="368"/>
        <end position="388"/>
    </location>
</feature>
<evidence type="ECO:0000313" key="7">
    <source>
        <dbReference type="EMBL" id="STZ69265.1"/>
    </source>
</evidence>
<dbReference type="Proteomes" id="UP000255024">
    <property type="component" value="Unassembled WGS sequence"/>
</dbReference>
<dbReference type="RefSeq" id="WP_115092047.1">
    <property type="nucleotide sequence ID" value="NZ_CP068107.1"/>
</dbReference>
<dbReference type="Pfam" id="PF01943">
    <property type="entry name" value="Polysacc_synt"/>
    <property type="match status" value="1"/>
</dbReference>
<dbReference type="AlphaFoldDB" id="A0A378U1W6"/>
<name>A0A378U1W6_MYROD</name>
<feature type="transmembrane region" description="Helical" evidence="6">
    <location>
        <begin position="227"/>
        <end position="249"/>
    </location>
</feature>
<reference evidence="7 8" key="1">
    <citation type="submission" date="2018-06" db="EMBL/GenBank/DDBJ databases">
        <authorList>
            <consortium name="Pathogen Informatics"/>
            <person name="Doyle S."/>
        </authorList>
    </citation>
    <scope>NUCLEOTIDE SEQUENCE [LARGE SCALE GENOMIC DNA]</scope>
    <source>
        <strain evidence="7 8">NCTC11179</strain>
    </source>
</reference>
<feature type="transmembrane region" description="Helical" evidence="6">
    <location>
        <begin position="50"/>
        <end position="71"/>
    </location>
</feature>
<keyword evidence="2" id="KW-1003">Cell membrane</keyword>
<accession>A0A378U1W6</accession>
<feature type="transmembrane region" description="Helical" evidence="6">
    <location>
        <begin position="154"/>
        <end position="174"/>
    </location>
</feature>
<feature type="transmembrane region" description="Helical" evidence="6">
    <location>
        <begin position="304"/>
        <end position="324"/>
    </location>
</feature>
<dbReference type="EMBL" id="UGQL01000002">
    <property type="protein sequence ID" value="STZ69265.1"/>
    <property type="molecule type" value="Genomic_DNA"/>
</dbReference>
<organism evidence="7 8">
    <name type="scientific">Myroides odoratus</name>
    <name type="common">Flavobacterium odoratum</name>
    <dbReference type="NCBI Taxonomy" id="256"/>
    <lineage>
        <taxon>Bacteria</taxon>
        <taxon>Pseudomonadati</taxon>
        <taxon>Bacteroidota</taxon>
        <taxon>Flavobacteriia</taxon>
        <taxon>Flavobacteriales</taxon>
        <taxon>Flavobacteriaceae</taxon>
        <taxon>Myroides</taxon>
    </lineage>
</organism>
<evidence type="ECO:0000256" key="2">
    <source>
        <dbReference type="ARBA" id="ARBA00022475"/>
    </source>
</evidence>
<dbReference type="PANTHER" id="PTHR30250:SF11">
    <property type="entry name" value="O-ANTIGEN TRANSPORTER-RELATED"/>
    <property type="match status" value="1"/>
</dbReference>
<gene>
    <name evidence="7" type="primary">rfbX_2</name>
    <name evidence="7" type="ORF">NCTC11179_02769</name>
</gene>
<keyword evidence="4 6" id="KW-1133">Transmembrane helix</keyword>
<sequence length="422" mass="47953">MERIKSFFKEQNFRVLVGNFLSLAVLQVLNIVLPFLTIPYLLRVVGVEKFGLISFALAFVTFFQLVVEYGFNTISTRDVSIVSKDSKTVQYIFNQVFTTKLFLLGLSTLVFVGVVISIPKFKADLLVYLFTYIMVIGQALFPVWLFQGLQQMKYITYLNVVFKTACTLLIFLVVKQESDYFYAPLFTSLGFLFSGLASLWVVKSKFNIRFSFCSFKQVKEQLSKAKYLFLSEFQIALIANANVLIVGFLVNDTAVGYYATAEKVIRAISNLQAPIINAFYPYVSKLMLENKNKAIQQIKKLARYGVAMNLLGVLVLFVLSPWIFQILFGTQTEESVLVFRIMIVFPLLSFLDQLFGKLILLTNNKENLFFKVFFYTSIVSVVLCVGLTHKFGFIGTAMASTIAQSLLALGMWFYAKPFLKIS</sequence>
<evidence type="ECO:0000256" key="5">
    <source>
        <dbReference type="ARBA" id="ARBA00023136"/>
    </source>
</evidence>
<comment type="subcellular location">
    <subcellularLocation>
        <location evidence="1">Cell membrane</location>
        <topology evidence="1">Multi-pass membrane protein</topology>
    </subcellularLocation>
</comment>
<proteinExistence type="predicted"/>
<feature type="transmembrane region" description="Helical" evidence="6">
    <location>
        <begin position="394"/>
        <end position="415"/>
    </location>
</feature>
<feature type="transmembrane region" description="Helical" evidence="6">
    <location>
        <begin position="336"/>
        <end position="356"/>
    </location>
</feature>
<dbReference type="GO" id="GO:0005886">
    <property type="term" value="C:plasma membrane"/>
    <property type="evidence" value="ECO:0007669"/>
    <property type="project" value="UniProtKB-SubCell"/>
</dbReference>
<evidence type="ECO:0000256" key="1">
    <source>
        <dbReference type="ARBA" id="ARBA00004651"/>
    </source>
</evidence>
<evidence type="ECO:0000256" key="6">
    <source>
        <dbReference type="SAM" id="Phobius"/>
    </source>
</evidence>
<protein>
    <submittedName>
        <fullName evidence="7">O-antigen transporter</fullName>
    </submittedName>
</protein>
<feature type="transmembrane region" description="Helical" evidence="6">
    <location>
        <begin position="125"/>
        <end position="147"/>
    </location>
</feature>
<dbReference type="InterPro" id="IPR002797">
    <property type="entry name" value="Polysacc_synth"/>
</dbReference>
<dbReference type="PANTHER" id="PTHR30250">
    <property type="entry name" value="PST FAMILY PREDICTED COLANIC ACID TRANSPORTER"/>
    <property type="match status" value="1"/>
</dbReference>